<dbReference type="Proteomes" id="UP000182658">
    <property type="component" value="Unassembled WGS sequence"/>
</dbReference>
<gene>
    <name evidence="1" type="ORF">CONLIGDRAFT_635359</name>
</gene>
<name>A0A1J7IE23_9PEZI</name>
<dbReference type="EMBL" id="KV875101">
    <property type="protein sequence ID" value="OIW25531.1"/>
    <property type="molecule type" value="Genomic_DNA"/>
</dbReference>
<evidence type="ECO:0000313" key="2">
    <source>
        <dbReference type="Proteomes" id="UP000182658"/>
    </source>
</evidence>
<dbReference type="InParanoid" id="A0A1J7IE23"/>
<dbReference type="AlphaFoldDB" id="A0A1J7IE23"/>
<keyword evidence="2" id="KW-1185">Reference proteome</keyword>
<sequence>MPCPILLGPILVTKVFIGIVRPKGTHLFGSQAEAEKAAGHLWASSSRATWNVCMPPGLFSKSLNVDYFGTNDEISDTGYFLDIKPKLCT</sequence>
<organism evidence="1 2">
    <name type="scientific">Coniochaeta ligniaria NRRL 30616</name>
    <dbReference type="NCBI Taxonomy" id="1408157"/>
    <lineage>
        <taxon>Eukaryota</taxon>
        <taxon>Fungi</taxon>
        <taxon>Dikarya</taxon>
        <taxon>Ascomycota</taxon>
        <taxon>Pezizomycotina</taxon>
        <taxon>Sordariomycetes</taxon>
        <taxon>Sordariomycetidae</taxon>
        <taxon>Coniochaetales</taxon>
        <taxon>Coniochaetaceae</taxon>
        <taxon>Coniochaeta</taxon>
    </lineage>
</organism>
<accession>A0A1J7IE23</accession>
<evidence type="ECO:0000313" key="1">
    <source>
        <dbReference type="EMBL" id="OIW25531.1"/>
    </source>
</evidence>
<protein>
    <submittedName>
        <fullName evidence="1">Uncharacterized protein</fullName>
    </submittedName>
</protein>
<reference evidence="1 2" key="1">
    <citation type="submission" date="2016-10" db="EMBL/GenBank/DDBJ databases">
        <title>Draft genome sequence of Coniochaeta ligniaria NRRL30616, a lignocellulolytic fungus for bioabatement of inhibitors in plant biomass hydrolysates.</title>
        <authorList>
            <consortium name="DOE Joint Genome Institute"/>
            <person name="Jimenez D.J."/>
            <person name="Hector R.E."/>
            <person name="Riley R."/>
            <person name="Sun H."/>
            <person name="Grigoriev I.V."/>
            <person name="Van Elsas J.D."/>
            <person name="Nichols N.N."/>
        </authorList>
    </citation>
    <scope>NUCLEOTIDE SEQUENCE [LARGE SCALE GENOMIC DNA]</scope>
    <source>
        <strain evidence="1 2">NRRL 30616</strain>
    </source>
</reference>
<proteinExistence type="predicted"/>